<keyword evidence="2" id="KW-1185">Reference proteome</keyword>
<dbReference type="Pfam" id="PF04338">
    <property type="entry name" value="DUF481"/>
    <property type="match status" value="1"/>
</dbReference>
<protein>
    <submittedName>
        <fullName evidence="1">DUF481 domain-containing protein</fullName>
    </submittedName>
</protein>
<dbReference type="EMBL" id="CP149822">
    <property type="protein sequence ID" value="WZN43898.1"/>
    <property type="molecule type" value="Genomic_DNA"/>
</dbReference>
<sequence>MYDLTPFFFPAVAVTYERNMQLGLVRRFAQSVGMGAKVLVNPWIHASVVTGIVFNQERYIDGRRSNNLKEPVALSFNAFKYTNPSYISLSTTQTLFFGINQHGRTRLEGETRLAREIISDFNINITFYNSYDSRPSVAANGTSDISMVFCVGYTF</sequence>
<accession>A0ABZ2YWZ9</accession>
<evidence type="ECO:0000313" key="1">
    <source>
        <dbReference type="EMBL" id="WZN43898.1"/>
    </source>
</evidence>
<dbReference type="InterPro" id="IPR007433">
    <property type="entry name" value="DUF481"/>
</dbReference>
<evidence type="ECO:0000313" key="2">
    <source>
        <dbReference type="Proteomes" id="UP001485459"/>
    </source>
</evidence>
<reference evidence="2" key="1">
    <citation type="submission" date="2024-03" db="EMBL/GenBank/DDBJ databases">
        <title>Chitinophaga horti sp. nov., isolated from garden soil.</title>
        <authorList>
            <person name="Lee D.S."/>
            <person name="Han D.M."/>
            <person name="Baek J.H."/>
            <person name="Choi D.G."/>
            <person name="Jeon J.H."/>
            <person name="Jeon C.O."/>
        </authorList>
    </citation>
    <scope>NUCLEOTIDE SEQUENCE [LARGE SCALE GENOMIC DNA]</scope>
    <source>
        <strain evidence="2">GPA1</strain>
    </source>
</reference>
<organism evidence="1 2">
    <name type="scientific">Chitinophaga pollutisoli</name>
    <dbReference type="NCBI Taxonomy" id="3133966"/>
    <lineage>
        <taxon>Bacteria</taxon>
        <taxon>Pseudomonadati</taxon>
        <taxon>Bacteroidota</taxon>
        <taxon>Chitinophagia</taxon>
        <taxon>Chitinophagales</taxon>
        <taxon>Chitinophagaceae</taxon>
        <taxon>Chitinophaga</taxon>
    </lineage>
</organism>
<gene>
    <name evidence="1" type="ORF">WJU16_25810</name>
</gene>
<dbReference type="Proteomes" id="UP001485459">
    <property type="component" value="Chromosome"/>
</dbReference>
<name>A0ABZ2YWZ9_9BACT</name>
<dbReference type="RefSeq" id="WP_341838692.1">
    <property type="nucleotide sequence ID" value="NZ_CP149822.1"/>
</dbReference>
<proteinExistence type="predicted"/>